<keyword evidence="4" id="KW-1185">Reference proteome</keyword>
<accession>A0A6A6K1W9</accession>
<feature type="region of interest" description="Disordered" evidence="2">
    <location>
        <begin position="192"/>
        <end position="214"/>
    </location>
</feature>
<dbReference type="EMBL" id="JAAGAX010000132">
    <property type="protein sequence ID" value="KAF2282514.1"/>
    <property type="molecule type" value="Genomic_DNA"/>
</dbReference>
<reference evidence="3 4" key="1">
    <citation type="journal article" date="2020" name="Mol. Plant">
        <title>The Chromosome-Based Rubber Tree Genome Provides New Insights into Spurge Genome Evolution and Rubber Biosynthesis.</title>
        <authorList>
            <person name="Liu J."/>
            <person name="Shi C."/>
            <person name="Shi C.C."/>
            <person name="Li W."/>
            <person name="Zhang Q.J."/>
            <person name="Zhang Y."/>
            <person name="Li K."/>
            <person name="Lu H.F."/>
            <person name="Shi C."/>
            <person name="Zhu S.T."/>
            <person name="Xiao Z.Y."/>
            <person name="Nan H."/>
            <person name="Yue Y."/>
            <person name="Zhu X.G."/>
            <person name="Wu Y."/>
            <person name="Hong X.N."/>
            <person name="Fan G.Y."/>
            <person name="Tong Y."/>
            <person name="Zhang D."/>
            <person name="Mao C.L."/>
            <person name="Liu Y.L."/>
            <person name="Hao S.J."/>
            <person name="Liu W.Q."/>
            <person name="Lv M.Q."/>
            <person name="Zhang H.B."/>
            <person name="Liu Y."/>
            <person name="Hu-Tang G.R."/>
            <person name="Wang J.P."/>
            <person name="Wang J.H."/>
            <person name="Sun Y.H."/>
            <person name="Ni S.B."/>
            <person name="Chen W.B."/>
            <person name="Zhang X.C."/>
            <person name="Jiao Y.N."/>
            <person name="Eichler E.E."/>
            <person name="Li G.H."/>
            <person name="Liu X."/>
            <person name="Gao L.Z."/>
        </authorList>
    </citation>
    <scope>NUCLEOTIDE SEQUENCE [LARGE SCALE GENOMIC DNA]</scope>
    <source>
        <strain evidence="4">cv. GT1</strain>
        <tissue evidence="3">Leaf</tissue>
    </source>
</reference>
<keyword evidence="1" id="KW-0175">Coiled coil</keyword>
<name>A0A6A6K1W9_HEVBR</name>
<feature type="region of interest" description="Disordered" evidence="2">
    <location>
        <begin position="305"/>
        <end position="401"/>
    </location>
</feature>
<evidence type="ECO:0000313" key="4">
    <source>
        <dbReference type="Proteomes" id="UP000467840"/>
    </source>
</evidence>
<protein>
    <submittedName>
        <fullName evidence="3">Uncharacterized protein</fullName>
    </submittedName>
</protein>
<dbReference type="AlphaFoldDB" id="A0A6A6K1W9"/>
<feature type="coiled-coil region" evidence="1">
    <location>
        <begin position="106"/>
        <end position="169"/>
    </location>
</feature>
<gene>
    <name evidence="3" type="ORF">GH714_044043</name>
</gene>
<feature type="compositionally biased region" description="Basic and acidic residues" evidence="2">
    <location>
        <begin position="203"/>
        <end position="214"/>
    </location>
</feature>
<evidence type="ECO:0000256" key="1">
    <source>
        <dbReference type="SAM" id="Coils"/>
    </source>
</evidence>
<feature type="compositionally biased region" description="Basic residues" evidence="2">
    <location>
        <begin position="345"/>
        <end position="355"/>
    </location>
</feature>
<proteinExistence type="predicted"/>
<feature type="compositionally biased region" description="Basic and acidic residues" evidence="2">
    <location>
        <begin position="356"/>
        <end position="391"/>
    </location>
</feature>
<comment type="caution">
    <text evidence="3">The sequence shown here is derived from an EMBL/GenBank/DDBJ whole genome shotgun (WGS) entry which is preliminary data.</text>
</comment>
<evidence type="ECO:0000256" key="2">
    <source>
        <dbReference type="SAM" id="MobiDB-lite"/>
    </source>
</evidence>
<sequence>MWRDDKVVPCEFGVRETCMEMHGHENPRVVAVGHLYVGWLIAVRGHLELLRLGSLCKSGYREVLGASLVLDYCRRLWGDESRQNRRPLDNRDDRFEELESRVSGLGEGLEETRVELQAALKETRDKLASECEALKIAHAEEMSTVKEDNRVLKEMVEKLQEEMVLLRRLVTRENGTSPHSTLSVPMARVVRPKPSASKGEGSAGKKDFHSRGEDRRGSRAVLKCFRCRGPHKKRDCPKRAVVLAKGKEPELPTSPQEPASVESLQCCSLGSMRLIGPSEAPSSDGEQDNGMVDAAAEEVAKTVCGTREQSKLPRELPSEEEVGCVRDSVARSPTDVVLPRQERPRQRRSRRSRNRCKAERKAKSPSHEDREGTEAQKKAEGNGSHGHERGPRRQRQFRGRFDRGGHPWQLTGWVCQLAKLVANELKLLDGKQANQEWKIGQPGNATGSWGKRRGSLPRWRQREEPLKSRQLEATGALPGVVAVGHLYVGWLIAVRGHLELLRLGSLCKSGYREVLGASLVLDYCRRLWGNSLCVWVAVRFLDIWNLLVVGCREP</sequence>
<feature type="compositionally biased region" description="Basic and acidic residues" evidence="2">
    <location>
        <begin position="308"/>
        <end position="317"/>
    </location>
</feature>
<organism evidence="3 4">
    <name type="scientific">Hevea brasiliensis</name>
    <name type="common">Para rubber tree</name>
    <name type="synonym">Siphonia brasiliensis</name>
    <dbReference type="NCBI Taxonomy" id="3981"/>
    <lineage>
        <taxon>Eukaryota</taxon>
        <taxon>Viridiplantae</taxon>
        <taxon>Streptophyta</taxon>
        <taxon>Embryophyta</taxon>
        <taxon>Tracheophyta</taxon>
        <taxon>Spermatophyta</taxon>
        <taxon>Magnoliopsida</taxon>
        <taxon>eudicotyledons</taxon>
        <taxon>Gunneridae</taxon>
        <taxon>Pentapetalae</taxon>
        <taxon>rosids</taxon>
        <taxon>fabids</taxon>
        <taxon>Malpighiales</taxon>
        <taxon>Euphorbiaceae</taxon>
        <taxon>Crotonoideae</taxon>
        <taxon>Micrandreae</taxon>
        <taxon>Hevea</taxon>
    </lineage>
</organism>
<dbReference type="Proteomes" id="UP000467840">
    <property type="component" value="Unassembled WGS sequence"/>
</dbReference>
<evidence type="ECO:0000313" key="3">
    <source>
        <dbReference type="EMBL" id="KAF2282514.1"/>
    </source>
</evidence>
<feature type="region of interest" description="Disordered" evidence="2">
    <location>
        <begin position="438"/>
        <end position="457"/>
    </location>
</feature>